<feature type="domain" description="ABC transmembrane type-1" evidence="8">
    <location>
        <begin position="98"/>
        <end position="298"/>
    </location>
</feature>
<dbReference type="PANTHER" id="PTHR43163">
    <property type="entry name" value="DIPEPTIDE TRANSPORT SYSTEM PERMEASE PROTEIN DPPB-RELATED"/>
    <property type="match status" value="1"/>
</dbReference>
<dbReference type="GO" id="GO:0005886">
    <property type="term" value="C:plasma membrane"/>
    <property type="evidence" value="ECO:0007669"/>
    <property type="project" value="UniProtKB-SubCell"/>
</dbReference>
<dbReference type="SUPFAM" id="SSF161098">
    <property type="entry name" value="MetI-like"/>
    <property type="match status" value="1"/>
</dbReference>
<evidence type="ECO:0000256" key="3">
    <source>
        <dbReference type="ARBA" id="ARBA00022475"/>
    </source>
</evidence>
<keyword evidence="6 7" id="KW-0472">Membrane</keyword>
<gene>
    <name evidence="9" type="ORF">SAMN05446037_1003267</name>
</gene>
<dbReference type="InterPro" id="IPR045621">
    <property type="entry name" value="BPD_transp_1_N"/>
</dbReference>
<evidence type="ECO:0000256" key="5">
    <source>
        <dbReference type="ARBA" id="ARBA00022989"/>
    </source>
</evidence>
<accession>A0A239BGI9</accession>
<evidence type="ECO:0000313" key="10">
    <source>
        <dbReference type="Proteomes" id="UP000198304"/>
    </source>
</evidence>
<feature type="transmembrane region" description="Helical" evidence="7">
    <location>
        <begin position="102"/>
        <end position="126"/>
    </location>
</feature>
<dbReference type="GO" id="GO:0071916">
    <property type="term" value="F:dipeptide transmembrane transporter activity"/>
    <property type="evidence" value="ECO:0007669"/>
    <property type="project" value="TreeGrafter"/>
</dbReference>
<protein>
    <submittedName>
        <fullName evidence="9">Nickel transport system permease protein</fullName>
    </submittedName>
</protein>
<dbReference type="PROSITE" id="PS50928">
    <property type="entry name" value="ABC_TM1"/>
    <property type="match status" value="1"/>
</dbReference>
<feature type="transmembrane region" description="Helical" evidence="7">
    <location>
        <begin position="244"/>
        <end position="269"/>
    </location>
</feature>
<dbReference type="PANTHER" id="PTHR43163:SF6">
    <property type="entry name" value="DIPEPTIDE TRANSPORT SYSTEM PERMEASE PROTEIN DPPB-RELATED"/>
    <property type="match status" value="1"/>
</dbReference>
<dbReference type="NCBIfam" id="NF045469">
    <property type="entry name" value="Opp1B"/>
    <property type="match status" value="1"/>
</dbReference>
<feature type="transmembrane region" description="Helical" evidence="7">
    <location>
        <begin position="9"/>
        <end position="29"/>
    </location>
</feature>
<dbReference type="AlphaFoldDB" id="A0A239BGI9"/>
<evidence type="ECO:0000256" key="2">
    <source>
        <dbReference type="ARBA" id="ARBA00022448"/>
    </source>
</evidence>
<dbReference type="RefSeq" id="WP_089281738.1">
    <property type="nucleotide sequence ID" value="NZ_FZOJ01000003.1"/>
</dbReference>
<dbReference type="CDD" id="cd06261">
    <property type="entry name" value="TM_PBP2"/>
    <property type="match status" value="1"/>
</dbReference>
<keyword evidence="5 7" id="KW-1133">Transmembrane helix</keyword>
<keyword evidence="10" id="KW-1185">Reference proteome</keyword>
<comment type="similarity">
    <text evidence="7">Belongs to the binding-protein-dependent transport system permease family.</text>
</comment>
<feature type="transmembrane region" description="Helical" evidence="7">
    <location>
        <begin position="171"/>
        <end position="190"/>
    </location>
</feature>
<comment type="subcellular location">
    <subcellularLocation>
        <location evidence="1 7">Cell membrane</location>
        <topology evidence="1 7">Multi-pass membrane protein</topology>
    </subcellularLocation>
</comment>
<dbReference type="OrthoDB" id="9773221at2"/>
<keyword evidence="2 7" id="KW-0813">Transport</keyword>
<organism evidence="9 10">
    <name type="scientific">Anaerovirgula multivorans</name>
    <dbReference type="NCBI Taxonomy" id="312168"/>
    <lineage>
        <taxon>Bacteria</taxon>
        <taxon>Bacillati</taxon>
        <taxon>Bacillota</taxon>
        <taxon>Clostridia</taxon>
        <taxon>Peptostreptococcales</taxon>
        <taxon>Natronincolaceae</taxon>
        <taxon>Anaerovirgula</taxon>
    </lineage>
</organism>
<evidence type="ECO:0000256" key="7">
    <source>
        <dbReference type="RuleBase" id="RU363032"/>
    </source>
</evidence>
<dbReference type="Pfam" id="PF00528">
    <property type="entry name" value="BPD_transp_1"/>
    <property type="match status" value="1"/>
</dbReference>
<reference evidence="9 10" key="1">
    <citation type="submission" date="2017-06" db="EMBL/GenBank/DDBJ databases">
        <authorList>
            <person name="Kim H.J."/>
            <person name="Triplett B.A."/>
        </authorList>
    </citation>
    <scope>NUCLEOTIDE SEQUENCE [LARGE SCALE GENOMIC DNA]</scope>
    <source>
        <strain evidence="9 10">SCA</strain>
    </source>
</reference>
<keyword evidence="3" id="KW-1003">Cell membrane</keyword>
<dbReference type="Proteomes" id="UP000198304">
    <property type="component" value="Unassembled WGS sequence"/>
</dbReference>
<dbReference type="InterPro" id="IPR000515">
    <property type="entry name" value="MetI-like"/>
</dbReference>
<evidence type="ECO:0000259" key="8">
    <source>
        <dbReference type="PROSITE" id="PS50928"/>
    </source>
</evidence>
<proteinExistence type="inferred from homology"/>
<dbReference type="InterPro" id="IPR050036">
    <property type="entry name" value="CntB"/>
</dbReference>
<evidence type="ECO:0000313" key="9">
    <source>
        <dbReference type="EMBL" id="SNS07185.1"/>
    </source>
</evidence>
<dbReference type="EMBL" id="FZOJ01000003">
    <property type="protein sequence ID" value="SNS07185.1"/>
    <property type="molecule type" value="Genomic_DNA"/>
</dbReference>
<sequence>MRNYIIRRILFIIPILIGITFISFLLINLNTSDPAEVALRVNEITPTDEAVAAMREELGLDKPFFERYIIWLGNSLRFDFGNSYINNKSVSDEMLSALPATLYLAAIALMMILGISIVAGILCAIFEDSIGDKTIRGIIFVGTAMPNFWVGLLLMWLFAVKLDMFPTSGMSGFSSVILPAATLSLSYISIYTRLIRNNMVQNKNENYVLYTRVRGLKNWTVTKHIFRNSIQSSITALGMSIPKLIAGTVIVENIFAWPGIGRLCVSAIFNRDYPIIQAYIVMMALLFVVCNLIVDIISASLDPRIRRTT</sequence>
<evidence type="ECO:0000256" key="6">
    <source>
        <dbReference type="ARBA" id="ARBA00023136"/>
    </source>
</evidence>
<dbReference type="Pfam" id="PF19300">
    <property type="entry name" value="BPD_transp_1_N"/>
    <property type="match status" value="1"/>
</dbReference>
<evidence type="ECO:0000256" key="1">
    <source>
        <dbReference type="ARBA" id="ARBA00004651"/>
    </source>
</evidence>
<evidence type="ECO:0000256" key="4">
    <source>
        <dbReference type="ARBA" id="ARBA00022692"/>
    </source>
</evidence>
<dbReference type="InterPro" id="IPR035906">
    <property type="entry name" value="MetI-like_sf"/>
</dbReference>
<dbReference type="Gene3D" id="1.10.3720.10">
    <property type="entry name" value="MetI-like"/>
    <property type="match status" value="1"/>
</dbReference>
<feature type="transmembrane region" description="Helical" evidence="7">
    <location>
        <begin position="275"/>
        <end position="297"/>
    </location>
</feature>
<keyword evidence="4 7" id="KW-0812">Transmembrane</keyword>
<feature type="transmembrane region" description="Helical" evidence="7">
    <location>
        <begin position="138"/>
        <end position="159"/>
    </location>
</feature>
<name>A0A239BGI9_9FIRM</name>